<evidence type="ECO:0000256" key="2">
    <source>
        <dbReference type="ARBA" id="ARBA00022741"/>
    </source>
</evidence>
<feature type="domain" description="ABC transporter" evidence="4">
    <location>
        <begin position="265"/>
        <end position="477"/>
    </location>
</feature>
<dbReference type="RefSeq" id="WP_035135784.1">
    <property type="nucleotide sequence ID" value="NZ_JPMD01000061.1"/>
</dbReference>
<evidence type="ECO:0000313" key="6">
    <source>
        <dbReference type="Proteomes" id="UP000028542"/>
    </source>
</evidence>
<dbReference type="Gene3D" id="3.40.50.300">
    <property type="entry name" value="P-loop containing nucleotide triphosphate hydrolases"/>
    <property type="match status" value="3"/>
</dbReference>
<dbReference type="SUPFAM" id="SSF52540">
    <property type="entry name" value="P-loop containing nucleoside triphosphate hydrolases"/>
    <property type="match status" value="2"/>
</dbReference>
<evidence type="ECO:0000259" key="4">
    <source>
        <dbReference type="PROSITE" id="PS50893"/>
    </source>
</evidence>
<dbReference type="GO" id="GO:0016887">
    <property type="term" value="F:ATP hydrolysis activity"/>
    <property type="evidence" value="ECO:0007669"/>
    <property type="project" value="InterPro"/>
</dbReference>
<dbReference type="Pfam" id="PF00005">
    <property type="entry name" value="ABC_tran"/>
    <property type="match status" value="2"/>
</dbReference>
<dbReference type="AlphaFoldDB" id="A0A084J794"/>
<reference evidence="5 6" key="1">
    <citation type="submission" date="2014-07" db="EMBL/GenBank/DDBJ databases">
        <title>Draft genome of Clostridium sulfidigenes 113A isolated from sediments associated with methane hydrate from Krishna Godavari basin.</title>
        <authorList>
            <person name="Honkalas V.S."/>
            <person name="Dabir A.P."/>
            <person name="Arora P."/>
            <person name="Dhakephalkar P.K."/>
        </authorList>
    </citation>
    <scope>NUCLEOTIDE SEQUENCE [LARGE SCALE GENOMIC DNA]</scope>
    <source>
        <strain evidence="5 6">113A</strain>
    </source>
</reference>
<evidence type="ECO:0000256" key="3">
    <source>
        <dbReference type="ARBA" id="ARBA00022840"/>
    </source>
</evidence>
<dbReference type="InterPro" id="IPR003593">
    <property type="entry name" value="AAA+_ATPase"/>
</dbReference>
<dbReference type="CDD" id="cd03221">
    <property type="entry name" value="ABCF_EF-3"/>
    <property type="match status" value="2"/>
</dbReference>
<organism evidence="5 6">
    <name type="scientific">Clostridium sulfidigenes</name>
    <dbReference type="NCBI Taxonomy" id="318464"/>
    <lineage>
        <taxon>Bacteria</taxon>
        <taxon>Bacillati</taxon>
        <taxon>Bacillota</taxon>
        <taxon>Clostridia</taxon>
        <taxon>Eubacteriales</taxon>
        <taxon>Clostridiaceae</taxon>
        <taxon>Clostridium</taxon>
    </lineage>
</organism>
<dbReference type="InterPro" id="IPR027417">
    <property type="entry name" value="P-loop_NTPase"/>
</dbReference>
<comment type="caution">
    <text evidence="5">The sequence shown here is derived from an EMBL/GenBank/DDBJ whole genome shotgun (WGS) entry which is preliminary data.</text>
</comment>
<keyword evidence="1" id="KW-0677">Repeat</keyword>
<dbReference type="eggNOG" id="COG0488">
    <property type="taxonomic scope" value="Bacteria"/>
</dbReference>
<keyword evidence="6" id="KW-1185">Reference proteome</keyword>
<accession>A0A084J794</accession>
<dbReference type="Proteomes" id="UP000028542">
    <property type="component" value="Unassembled WGS sequence"/>
</dbReference>
<keyword evidence="2" id="KW-0547">Nucleotide-binding</keyword>
<evidence type="ECO:0000256" key="1">
    <source>
        <dbReference type="ARBA" id="ARBA00022737"/>
    </source>
</evidence>
<dbReference type="InterPro" id="IPR003439">
    <property type="entry name" value="ABC_transporter-like_ATP-bd"/>
</dbReference>
<name>A0A084J794_9CLOT</name>
<dbReference type="SMART" id="SM00382">
    <property type="entry name" value="AAA"/>
    <property type="match status" value="2"/>
</dbReference>
<sequence>MGKIIIKNISKSFQNRTILKNISFEIGDNLKIGLVGENGVGKSTLKQIITKAISYDEGSINYIPSNILIGIIDENLYNSNTFLSGGEATKKEILNIFHSNYDLFILDEPTNHLDLSGVQWLERLINSINKPMIIISHDRFFLDEVTNKTFVLSNNGIKTYEGNYSSYEKQLLMEKITNENLYNKQQQEIRALKENISQRKQWFNKAHKMAGTNDHLRALSKKHVSIMRSKEKKLEKLKENGVERIKDNSSIKLILNNNNSFKTAIRVENLSKSFDKKLLFKDGNFTINGGDKVGIIGNNGSGKTTLLNILLGEDKNYIGDVYLNPNMKISSLSQYLEVVNEEITILDYLLTTNETENIIRLYLGSVFIKGDRVNTLIKNLSIGEKCRVIFTKIIIENPDLIILDEPTNYMDILSKESVSLLLKSYSGTALVVSHDRHLISTVCNRILKIENNKIINFTGNHTEIIEFFTCNKTSNSKLNVNKDEILMLQCRLSQLSGLLDDPSLEKDAKLNYEKEFLNTSRRISELRDIKYKK</sequence>
<feature type="domain" description="ABC transporter" evidence="4">
    <location>
        <begin position="4"/>
        <end position="179"/>
    </location>
</feature>
<dbReference type="Pfam" id="PF12848">
    <property type="entry name" value="ABC_tran_Xtn"/>
    <property type="match status" value="1"/>
</dbReference>
<gene>
    <name evidence="5" type="ORF">IO99_18360</name>
</gene>
<dbReference type="PROSITE" id="PS50893">
    <property type="entry name" value="ABC_TRANSPORTER_2"/>
    <property type="match status" value="2"/>
</dbReference>
<proteinExistence type="predicted"/>
<dbReference type="PANTHER" id="PTHR19211:SF100">
    <property type="entry name" value="RIBOSOME PROTECTION PROTEIN VMLR"/>
    <property type="match status" value="1"/>
</dbReference>
<evidence type="ECO:0000313" key="5">
    <source>
        <dbReference type="EMBL" id="KEZ84828.1"/>
    </source>
</evidence>
<dbReference type="EMBL" id="JPMD01000061">
    <property type="protein sequence ID" value="KEZ84828.1"/>
    <property type="molecule type" value="Genomic_DNA"/>
</dbReference>
<dbReference type="InterPro" id="IPR050611">
    <property type="entry name" value="ABCF"/>
</dbReference>
<dbReference type="GO" id="GO:0005524">
    <property type="term" value="F:ATP binding"/>
    <property type="evidence" value="ECO:0007669"/>
    <property type="project" value="UniProtKB-KW"/>
</dbReference>
<dbReference type="InterPro" id="IPR032781">
    <property type="entry name" value="ABC_tran_Xtn"/>
</dbReference>
<dbReference type="PANTHER" id="PTHR19211">
    <property type="entry name" value="ATP-BINDING TRANSPORT PROTEIN-RELATED"/>
    <property type="match status" value="1"/>
</dbReference>
<dbReference type="STRING" id="318464.IO99_18360"/>
<protein>
    <recommendedName>
        <fullName evidence="4">ABC transporter domain-containing protein</fullName>
    </recommendedName>
</protein>
<keyword evidence="3" id="KW-0067">ATP-binding</keyword>